<organism evidence="1 2">
    <name type="scientific">Clytia hemisphaerica</name>
    <dbReference type="NCBI Taxonomy" id="252671"/>
    <lineage>
        <taxon>Eukaryota</taxon>
        <taxon>Metazoa</taxon>
        <taxon>Cnidaria</taxon>
        <taxon>Hydrozoa</taxon>
        <taxon>Hydroidolina</taxon>
        <taxon>Leptothecata</taxon>
        <taxon>Obeliida</taxon>
        <taxon>Clytiidae</taxon>
        <taxon>Clytia</taxon>
    </lineage>
</organism>
<reference evidence="1" key="1">
    <citation type="submission" date="2021-01" db="UniProtKB">
        <authorList>
            <consortium name="EnsemblMetazoa"/>
        </authorList>
    </citation>
    <scope>IDENTIFICATION</scope>
</reference>
<evidence type="ECO:0000313" key="1">
    <source>
        <dbReference type="EnsemblMetazoa" id="CLYHEMP024381.1"/>
    </source>
</evidence>
<evidence type="ECO:0000313" key="2">
    <source>
        <dbReference type="Proteomes" id="UP000594262"/>
    </source>
</evidence>
<dbReference type="AlphaFoldDB" id="A0A7M5XJN7"/>
<accession>A0A7M5XJN7</accession>
<keyword evidence="2" id="KW-1185">Reference proteome</keyword>
<proteinExistence type="predicted"/>
<protein>
    <submittedName>
        <fullName evidence="1">Uncharacterized protein</fullName>
    </submittedName>
</protein>
<dbReference type="EnsemblMetazoa" id="CLYHEMT024381.1">
    <property type="protein sequence ID" value="CLYHEMP024381.1"/>
    <property type="gene ID" value="CLYHEMG024381"/>
</dbReference>
<dbReference type="Proteomes" id="UP000594262">
    <property type="component" value="Unplaced"/>
</dbReference>
<sequence>LLEWQSTSDAPVVLFSYLSLPTTWSFKVHFTFQTPQKRVSFFKINYQDEVLFSLELTGADKEVAFRSGKGNDYIRVGDARFAPVAGSFYSVVCTCIPNGPKSKIQYTFKDEYDVNIQESNDFALTPPCNLNDVTFYNGNDADQTDHSGSGFNGKMWTSGIHY</sequence>
<name>A0A7M5XJN7_9CNID</name>